<proteinExistence type="predicted"/>
<feature type="chain" id="PRO_5012019396" description="Lipoprotein" evidence="1">
    <location>
        <begin position="24"/>
        <end position="123"/>
    </location>
</feature>
<feature type="signal peptide" evidence="1">
    <location>
        <begin position="1"/>
        <end position="23"/>
    </location>
</feature>
<dbReference type="EMBL" id="NSKB01000008">
    <property type="protein sequence ID" value="PAU74924.1"/>
    <property type="molecule type" value="Genomic_DNA"/>
</dbReference>
<evidence type="ECO:0008006" key="4">
    <source>
        <dbReference type="Google" id="ProtNLM"/>
    </source>
</evidence>
<name>A0A2A2ER18_9GAMM</name>
<evidence type="ECO:0000313" key="3">
    <source>
        <dbReference type="Proteomes" id="UP000217771"/>
    </source>
</evidence>
<reference evidence="2 3" key="1">
    <citation type="submission" date="2017-08" db="EMBL/GenBank/DDBJ databases">
        <title>Halomonas alkalisoli sp. nov., isolated from saline alkaline soil.</title>
        <authorList>
            <person name="Wang D."/>
            <person name="Zhang G."/>
        </authorList>
    </citation>
    <scope>NUCLEOTIDE SEQUENCE [LARGE SCALE GENOMIC DNA]</scope>
    <source>
        <strain evidence="2 3">WRN001</strain>
    </source>
</reference>
<comment type="caution">
    <text evidence="2">The sequence shown here is derived from an EMBL/GenBank/DDBJ whole genome shotgun (WGS) entry which is preliminary data.</text>
</comment>
<protein>
    <recommendedName>
        <fullName evidence="4">Lipoprotein</fullName>
    </recommendedName>
</protein>
<dbReference type="RefSeq" id="WP_095622711.1">
    <property type="nucleotide sequence ID" value="NZ_NSKB01000008.1"/>
</dbReference>
<keyword evidence="3" id="KW-1185">Reference proteome</keyword>
<dbReference type="PROSITE" id="PS51257">
    <property type="entry name" value="PROKAR_LIPOPROTEIN"/>
    <property type="match status" value="1"/>
</dbReference>
<evidence type="ECO:0000256" key="1">
    <source>
        <dbReference type="SAM" id="SignalP"/>
    </source>
</evidence>
<evidence type="ECO:0000313" key="2">
    <source>
        <dbReference type="EMBL" id="PAU74924.1"/>
    </source>
</evidence>
<organism evidence="2 3">
    <name type="scientific">Halomonas salipaludis</name>
    <dbReference type="NCBI Taxonomy" id="2032625"/>
    <lineage>
        <taxon>Bacteria</taxon>
        <taxon>Pseudomonadati</taxon>
        <taxon>Pseudomonadota</taxon>
        <taxon>Gammaproteobacteria</taxon>
        <taxon>Oceanospirillales</taxon>
        <taxon>Halomonadaceae</taxon>
        <taxon>Halomonas</taxon>
    </lineage>
</organism>
<dbReference type="Proteomes" id="UP000217771">
    <property type="component" value="Unassembled WGS sequence"/>
</dbReference>
<gene>
    <name evidence="2" type="ORF">CK498_20420</name>
</gene>
<keyword evidence="1" id="KW-0732">Signal</keyword>
<accession>A0A2A2ER18</accession>
<sequence>MKSNLSKRLLIIALLAVLGGCAAAPMAPEPRAFVLPVERQAALAAGLELLVERGYVIRHADAELGRVEAVSAAWPGYRLRLEVDESPHGALISFSGQRGNQPLAPHSLDPLLVELQAALGLAP</sequence>
<dbReference type="AlphaFoldDB" id="A0A2A2ER18"/>
<dbReference type="OrthoDB" id="6184055at2"/>